<reference evidence="2" key="1">
    <citation type="submission" date="2019-04" db="EMBL/GenBank/DDBJ databases">
        <title>Evolution of Biomass-Degrading Anaerobic Consortia Revealed by Metagenomics.</title>
        <authorList>
            <person name="Peng X."/>
        </authorList>
    </citation>
    <scope>NUCLEOTIDE SEQUENCE</scope>
    <source>
        <strain evidence="2">SIG13</strain>
    </source>
</reference>
<dbReference type="EMBL" id="SUTF01000007">
    <property type="protein sequence ID" value="MBE6510908.1"/>
    <property type="molecule type" value="Genomic_DNA"/>
</dbReference>
<dbReference type="InterPro" id="IPR011990">
    <property type="entry name" value="TPR-like_helical_dom_sf"/>
</dbReference>
<proteinExistence type="predicted"/>
<dbReference type="InterPro" id="IPR019734">
    <property type="entry name" value="TPR_rpt"/>
</dbReference>
<evidence type="ECO:0000313" key="3">
    <source>
        <dbReference type="Proteomes" id="UP000713479"/>
    </source>
</evidence>
<keyword evidence="1" id="KW-0802">TPR repeat</keyword>
<evidence type="ECO:0008006" key="4">
    <source>
        <dbReference type="Google" id="ProtNLM"/>
    </source>
</evidence>
<dbReference type="Proteomes" id="UP000713479">
    <property type="component" value="Unassembled WGS sequence"/>
</dbReference>
<dbReference type="AlphaFoldDB" id="A0A8T3VR65"/>
<dbReference type="PROSITE" id="PS50005">
    <property type="entry name" value="TPR"/>
    <property type="match status" value="1"/>
</dbReference>
<accession>A0A8T3VR65</accession>
<protein>
    <recommendedName>
        <fullName evidence="4">TPR repeat-containing protein</fullName>
    </recommendedName>
</protein>
<sequence>MGICPNCGSWIDEGDICNCCGGSGYYCPDDELEDTPNFVIELPKATELVENERYHEALDIVDKYLEYDMHAHQFWNLKGIIMKNIADDDSDTRFAQSVECYRKALKEKDICLYRNNMSITFSDWAWYLIDRRNYVVALEKANEAIEFACEDADLAYAFNVKAVVYNRYGARELAMKFYDLALEYDPENEVYKENKTNFYKAVDYKYGSGH</sequence>
<dbReference type="Gene3D" id="1.25.40.10">
    <property type="entry name" value="Tetratricopeptide repeat domain"/>
    <property type="match status" value="1"/>
</dbReference>
<feature type="repeat" description="TPR" evidence="1">
    <location>
        <begin position="155"/>
        <end position="188"/>
    </location>
</feature>
<gene>
    <name evidence="2" type="ORF">E7Z74_06545</name>
</gene>
<dbReference type="SUPFAM" id="SSF48452">
    <property type="entry name" value="TPR-like"/>
    <property type="match status" value="1"/>
</dbReference>
<comment type="caution">
    <text evidence="2">The sequence shown here is derived from an EMBL/GenBank/DDBJ whole genome shotgun (WGS) entry which is preliminary data.</text>
</comment>
<evidence type="ECO:0000256" key="1">
    <source>
        <dbReference type="PROSITE-ProRule" id="PRU00339"/>
    </source>
</evidence>
<evidence type="ECO:0000313" key="2">
    <source>
        <dbReference type="EMBL" id="MBE6510908.1"/>
    </source>
</evidence>
<name>A0A8T3VR65_9EURY</name>
<organism evidence="2 3">
    <name type="scientific">Methanobrevibacter millerae</name>
    <dbReference type="NCBI Taxonomy" id="230361"/>
    <lineage>
        <taxon>Archaea</taxon>
        <taxon>Methanobacteriati</taxon>
        <taxon>Methanobacteriota</taxon>
        <taxon>Methanomada group</taxon>
        <taxon>Methanobacteria</taxon>
        <taxon>Methanobacteriales</taxon>
        <taxon>Methanobacteriaceae</taxon>
        <taxon>Methanobrevibacter</taxon>
    </lineage>
</organism>